<gene>
    <name evidence="2" type="ORF">AAV99_05660</name>
</gene>
<dbReference type="Gene3D" id="2.60.120.260">
    <property type="entry name" value="Galactose-binding domain-like"/>
    <property type="match status" value="1"/>
</dbReference>
<sequence length="207" mass="21972">MIPVQISTPALITALFLASAAPAAAQDAAAAEQRNTAGLPTHLHAIDQMLPGGLMNDPTDLVWDTYGTHLTREFIVDEAYPGGGAALRVMIAQPGEVYSGGLNIPLLAPVVSGDQLTIGFFARTISSASADGQGRVQVRFQQNREPYPGFGEELVSIGPEWGFYEVTAQADRGFRNDAIVALQFGLQRQTVEIGQAIVVSGTTYIVD</sequence>
<evidence type="ECO:0000313" key="2">
    <source>
        <dbReference type="EMBL" id="KLI64973.1"/>
    </source>
</evidence>
<proteinExistence type="predicted"/>
<dbReference type="OrthoDB" id="7561968at2"/>
<keyword evidence="1" id="KW-0732">Signal</keyword>
<name>A0A0H0XQU4_9SPHN</name>
<dbReference type="RefSeq" id="WP_047092843.1">
    <property type="nucleotide sequence ID" value="NZ_LBHU01000001.1"/>
</dbReference>
<dbReference type="SUPFAM" id="SSF49785">
    <property type="entry name" value="Galactose-binding domain-like"/>
    <property type="match status" value="1"/>
</dbReference>
<dbReference type="Proteomes" id="UP000053455">
    <property type="component" value="Unassembled WGS sequence"/>
</dbReference>
<protein>
    <submittedName>
        <fullName evidence="2">Uncharacterized protein</fullName>
    </submittedName>
</protein>
<dbReference type="EMBL" id="LBHU01000001">
    <property type="protein sequence ID" value="KLI64973.1"/>
    <property type="molecule type" value="Genomic_DNA"/>
</dbReference>
<keyword evidence="3" id="KW-1185">Reference proteome</keyword>
<dbReference type="InterPro" id="IPR008979">
    <property type="entry name" value="Galactose-bd-like_sf"/>
</dbReference>
<dbReference type="PATRIC" id="fig|874156.12.peg.1174"/>
<evidence type="ECO:0000256" key="1">
    <source>
        <dbReference type="SAM" id="SignalP"/>
    </source>
</evidence>
<feature type="signal peptide" evidence="1">
    <location>
        <begin position="1"/>
        <end position="25"/>
    </location>
</feature>
<accession>A0A0H0XQU4</accession>
<comment type="caution">
    <text evidence="2">The sequence shown here is derived from an EMBL/GenBank/DDBJ whole genome shotgun (WGS) entry which is preliminary data.</text>
</comment>
<organism evidence="2 3">
    <name type="scientific">Aurantiacibacter marinus</name>
    <dbReference type="NCBI Taxonomy" id="874156"/>
    <lineage>
        <taxon>Bacteria</taxon>
        <taxon>Pseudomonadati</taxon>
        <taxon>Pseudomonadota</taxon>
        <taxon>Alphaproteobacteria</taxon>
        <taxon>Sphingomonadales</taxon>
        <taxon>Erythrobacteraceae</taxon>
        <taxon>Aurantiacibacter</taxon>
    </lineage>
</organism>
<dbReference type="AlphaFoldDB" id="A0A0H0XQU4"/>
<feature type="chain" id="PRO_5002588903" evidence="1">
    <location>
        <begin position="26"/>
        <end position="207"/>
    </location>
</feature>
<reference evidence="2 3" key="1">
    <citation type="submission" date="2015-04" db="EMBL/GenBank/DDBJ databases">
        <title>The draft genome sequence of Erythrobacter marinus HWDM-33.</title>
        <authorList>
            <person name="Zhuang L."/>
            <person name="Liu Y."/>
            <person name="Shao Z."/>
        </authorList>
    </citation>
    <scope>NUCLEOTIDE SEQUENCE [LARGE SCALE GENOMIC DNA]</scope>
    <source>
        <strain evidence="2 3">HWDM-33</strain>
    </source>
</reference>
<evidence type="ECO:0000313" key="3">
    <source>
        <dbReference type="Proteomes" id="UP000053455"/>
    </source>
</evidence>